<dbReference type="EMBL" id="ML178836">
    <property type="protein sequence ID" value="TFK99019.1"/>
    <property type="molecule type" value="Genomic_DNA"/>
</dbReference>
<evidence type="ECO:0000313" key="1">
    <source>
        <dbReference type="EMBL" id="TFK99019.1"/>
    </source>
</evidence>
<gene>
    <name evidence="1" type="ORF">BDV98DRAFT_511316</name>
</gene>
<dbReference type="Proteomes" id="UP000305067">
    <property type="component" value="Unassembled WGS sequence"/>
</dbReference>
<reference evidence="1 2" key="1">
    <citation type="journal article" date="2019" name="Nat. Ecol. Evol.">
        <title>Megaphylogeny resolves global patterns of mushroom evolution.</title>
        <authorList>
            <person name="Varga T."/>
            <person name="Krizsan K."/>
            <person name="Foldi C."/>
            <person name="Dima B."/>
            <person name="Sanchez-Garcia M."/>
            <person name="Sanchez-Ramirez S."/>
            <person name="Szollosi G.J."/>
            <person name="Szarkandi J.G."/>
            <person name="Papp V."/>
            <person name="Albert L."/>
            <person name="Andreopoulos W."/>
            <person name="Angelini C."/>
            <person name="Antonin V."/>
            <person name="Barry K.W."/>
            <person name="Bougher N.L."/>
            <person name="Buchanan P."/>
            <person name="Buyck B."/>
            <person name="Bense V."/>
            <person name="Catcheside P."/>
            <person name="Chovatia M."/>
            <person name="Cooper J."/>
            <person name="Damon W."/>
            <person name="Desjardin D."/>
            <person name="Finy P."/>
            <person name="Geml J."/>
            <person name="Haridas S."/>
            <person name="Hughes K."/>
            <person name="Justo A."/>
            <person name="Karasinski D."/>
            <person name="Kautmanova I."/>
            <person name="Kiss B."/>
            <person name="Kocsube S."/>
            <person name="Kotiranta H."/>
            <person name="LaButti K.M."/>
            <person name="Lechner B.E."/>
            <person name="Liimatainen K."/>
            <person name="Lipzen A."/>
            <person name="Lukacs Z."/>
            <person name="Mihaltcheva S."/>
            <person name="Morgado L.N."/>
            <person name="Niskanen T."/>
            <person name="Noordeloos M.E."/>
            <person name="Ohm R.A."/>
            <person name="Ortiz-Santana B."/>
            <person name="Ovrebo C."/>
            <person name="Racz N."/>
            <person name="Riley R."/>
            <person name="Savchenko A."/>
            <person name="Shiryaev A."/>
            <person name="Soop K."/>
            <person name="Spirin V."/>
            <person name="Szebenyi C."/>
            <person name="Tomsovsky M."/>
            <person name="Tulloss R.E."/>
            <person name="Uehling J."/>
            <person name="Grigoriev I.V."/>
            <person name="Vagvolgyi C."/>
            <person name="Papp T."/>
            <person name="Martin F.M."/>
            <person name="Miettinen O."/>
            <person name="Hibbett D.S."/>
            <person name="Nagy L.G."/>
        </authorList>
    </citation>
    <scope>NUCLEOTIDE SEQUENCE [LARGE SCALE GENOMIC DNA]</scope>
    <source>
        <strain evidence="1 2">CBS 309.79</strain>
    </source>
</reference>
<proteinExistence type="predicted"/>
<protein>
    <submittedName>
        <fullName evidence="1">Uncharacterized protein</fullName>
    </submittedName>
</protein>
<feature type="non-terminal residue" evidence="1">
    <location>
        <position position="1"/>
    </location>
</feature>
<accession>A0A5C3QD63</accession>
<keyword evidence="2" id="KW-1185">Reference proteome</keyword>
<dbReference type="OrthoDB" id="3235294at2759"/>
<evidence type="ECO:0000313" key="2">
    <source>
        <dbReference type="Proteomes" id="UP000305067"/>
    </source>
</evidence>
<name>A0A5C3QD63_9AGAR</name>
<sequence>SPVAKYCSPASINSHTLYNVGTLTMDQRNRILVLAESTPFVSESVVNGCRTWLKELLTRMVEEGLLDSLLFERMATEIPLPNRLPEI</sequence>
<dbReference type="STRING" id="1884261.A0A5C3QD63"/>
<dbReference type="AlphaFoldDB" id="A0A5C3QD63"/>
<organism evidence="1 2">
    <name type="scientific">Pterulicium gracile</name>
    <dbReference type="NCBI Taxonomy" id="1884261"/>
    <lineage>
        <taxon>Eukaryota</taxon>
        <taxon>Fungi</taxon>
        <taxon>Dikarya</taxon>
        <taxon>Basidiomycota</taxon>
        <taxon>Agaricomycotina</taxon>
        <taxon>Agaricomycetes</taxon>
        <taxon>Agaricomycetidae</taxon>
        <taxon>Agaricales</taxon>
        <taxon>Pleurotineae</taxon>
        <taxon>Pterulaceae</taxon>
        <taxon>Pterulicium</taxon>
    </lineage>
</organism>